<dbReference type="SUPFAM" id="SSF52374">
    <property type="entry name" value="Nucleotidylyl transferase"/>
    <property type="match status" value="2"/>
</dbReference>
<dbReference type="PANTHER" id="PTHR46264:SF4">
    <property type="entry name" value="TYROSINE--TRNA LIGASE, CYTOPLASMIC"/>
    <property type="match status" value="1"/>
</dbReference>
<name>A0AAE0G3W6_9CHLO</name>
<comment type="similarity">
    <text evidence="2">Belongs to the class-I aminoacyl-tRNA synthetase family.</text>
</comment>
<evidence type="ECO:0000313" key="11">
    <source>
        <dbReference type="EMBL" id="KAK3271059.1"/>
    </source>
</evidence>
<dbReference type="FunFam" id="3.40.50.620:FF:000085">
    <property type="entry name" value="Tyrosine--tRNA ligase 1 cytoplasmic"/>
    <property type="match status" value="1"/>
</dbReference>
<evidence type="ECO:0000256" key="5">
    <source>
        <dbReference type="ARBA" id="ARBA00022741"/>
    </source>
</evidence>
<evidence type="ECO:0000256" key="2">
    <source>
        <dbReference type="ARBA" id="ARBA00005594"/>
    </source>
</evidence>
<keyword evidence="6" id="KW-0067">ATP-binding</keyword>
<dbReference type="Gene3D" id="1.10.240.10">
    <property type="entry name" value="Tyrosyl-Transfer RNA Synthetase"/>
    <property type="match status" value="1"/>
</dbReference>
<keyword evidence="8" id="KW-0030">Aminoacyl-tRNA synthetase</keyword>
<dbReference type="EMBL" id="LGRX02010037">
    <property type="protein sequence ID" value="KAK3271059.1"/>
    <property type="molecule type" value="Genomic_DNA"/>
</dbReference>
<reference evidence="11 12" key="1">
    <citation type="journal article" date="2015" name="Genome Biol. Evol.">
        <title>Comparative Genomics of a Bacterivorous Green Alga Reveals Evolutionary Causalities and Consequences of Phago-Mixotrophic Mode of Nutrition.</title>
        <authorList>
            <person name="Burns J.A."/>
            <person name="Paasch A."/>
            <person name="Narechania A."/>
            <person name="Kim E."/>
        </authorList>
    </citation>
    <scope>NUCLEOTIDE SEQUENCE [LARGE SCALE GENOMIC DNA]</scope>
    <source>
        <strain evidence="11 12">PLY_AMNH</strain>
    </source>
</reference>
<dbReference type="InterPro" id="IPR002305">
    <property type="entry name" value="aa-tRNA-synth_Ic"/>
</dbReference>
<dbReference type="GO" id="GO:0005737">
    <property type="term" value="C:cytoplasm"/>
    <property type="evidence" value="ECO:0007669"/>
    <property type="project" value="TreeGrafter"/>
</dbReference>
<dbReference type="Proteomes" id="UP001190700">
    <property type="component" value="Unassembled WGS sequence"/>
</dbReference>
<evidence type="ECO:0000256" key="8">
    <source>
        <dbReference type="ARBA" id="ARBA00023146"/>
    </source>
</evidence>
<evidence type="ECO:0000313" key="12">
    <source>
        <dbReference type="Proteomes" id="UP001190700"/>
    </source>
</evidence>
<proteinExistence type="inferred from homology"/>
<dbReference type="InterPro" id="IPR050489">
    <property type="entry name" value="Tyr-tRNA_synthase"/>
</dbReference>
<evidence type="ECO:0000256" key="9">
    <source>
        <dbReference type="ARBA" id="ARBA00033323"/>
    </source>
</evidence>
<dbReference type="GO" id="GO:0004831">
    <property type="term" value="F:tyrosine-tRNA ligase activity"/>
    <property type="evidence" value="ECO:0007669"/>
    <property type="project" value="UniProtKB-EC"/>
</dbReference>
<keyword evidence="4" id="KW-0436">Ligase</keyword>
<dbReference type="InterPro" id="IPR014729">
    <property type="entry name" value="Rossmann-like_a/b/a_fold"/>
</dbReference>
<evidence type="ECO:0000256" key="3">
    <source>
        <dbReference type="ARBA" id="ARBA00013160"/>
    </source>
</evidence>
<comment type="function">
    <text evidence="1">Catalyzes the attachment of tyrosine to tRNA(Tyr) in a two-step reaction: tyrosine is first activated by ATP to form Tyr-AMP and then transferred to the acceptor end of tRNA(Tyr).</text>
</comment>
<dbReference type="Gene3D" id="3.40.50.620">
    <property type="entry name" value="HUPs"/>
    <property type="match status" value="4"/>
</dbReference>
<protein>
    <recommendedName>
        <fullName evidence="3">tyrosine--tRNA ligase</fullName>
        <ecNumber evidence="3">6.1.1.1</ecNumber>
    </recommendedName>
    <alternativeName>
        <fullName evidence="9">Tyrosyl-tRNA synthetase</fullName>
    </alternativeName>
</protein>
<dbReference type="AlphaFoldDB" id="A0AAE0G3W6"/>
<organism evidence="11 12">
    <name type="scientific">Cymbomonas tetramitiformis</name>
    <dbReference type="NCBI Taxonomy" id="36881"/>
    <lineage>
        <taxon>Eukaryota</taxon>
        <taxon>Viridiplantae</taxon>
        <taxon>Chlorophyta</taxon>
        <taxon>Pyramimonadophyceae</taxon>
        <taxon>Pyramimonadales</taxon>
        <taxon>Pyramimonadaceae</taxon>
        <taxon>Cymbomonas</taxon>
    </lineage>
</organism>
<keyword evidence="5" id="KW-0547">Nucleotide-binding</keyword>
<keyword evidence="7" id="KW-0648">Protein biosynthesis</keyword>
<comment type="catalytic activity">
    <reaction evidence="10">
        <text>tRNA(Tyr) + L-tyrosine + ATP = L-tyrosyl-tRNA(Tyr) + AMP + diphosphate + H(+)</text>
        <dbReference type="Rhea" id="RHEA:10220"/>
        <dbReference type="Rhea" id="RHEA-COMP:9706"/>
        <dbReference type="Rhea" id="RHEA-COMP:9707"/>
        <dbReference type="ChEBI" id="CHEBI:15378"/>
        <dbReference type="ChEBI" id="CHEBI:30616"/>
        <dbReference type="ChEBI" id="CHEBI:33019"/>
        <dbReference type="ChEBI" id="CHEBI:58315"/>
        <dbReference type="ChEBI" id="CHEBI:78442"/>
        <dbReference type="ChEBI" id="CHEBI:78536"/>
        <dbReference type="ChEBI" id="CHEBI:456215"/>
        <dbReference type="EC" id="6.1.1.1"/>
    </reaction>
</comment>
<evidence type="ECO:0000256" key="6">
    <source>
        <dbReference type="ARBA" id="ARBA00022840"/>
    </source>
</evidence>
<dbReference type="GO" id="GO:0005524">
    <property type="term" value="F:ATP binding"/>
    <property type="evidence" value="ECO:0007669"/>
    <property type="project" value="UniProtKB-KW"/>
</dbReference>
<dbReference type="EC" id="6.1.1.1" evidence="3"/>
<dbReference type="PANTHER" id="PTHR46264">
    <property type="entry name" value="TYROSINE-TRNA LIGASE"/>
    <property type="match status" value="1"/>
</dbReference>
<evidence type="ECO:0000256" key="1">
    <source>
        <dbReference type="ARBA" id="ARBA00002025"/>
    </source>
</evidence>
<comment type="caution">
    <text evidence="11">The sequence shown here is derived from an EMBL/GenBank/DDBJ whole genome shotgun (WGS) entry which is preliminary data.</text>
</comment>
<keyword evidence="12" id="KW-1185">Reference proteome</keyword>
<sequence>MVELSAEEKYEIVLSVGEECQVASELKNLIAKKPSFNLYDGFEPSGRMHIAQGVFKAMNVNKCTRAGGIFIFWVADWFALMNDKMGGDLDKIKTVGKYLIEVWKAAGMDMERVRFVWASDGITTHADTYWPKMLDICNDIFHLKADVCQLGVDQRKVNALAREYCDHAGIKLKPIILSHHMLYGLKQGQEKMSKSDPDSAIFMEDSCEDVARKINAAYCPMQEEKPAPSNLDFPTSDGVEAGAWRPDGQGCGTHIPPGWTPSQSSSALDDSDSMHLKKDLLKNPCLDYVENILFSKPDASFKAGATVYDTFAAVRAAALNGQMTEGELKAGLIDAINELLEPVRAHFAKEGEPKEVFELVKQYKKEVMVPPKGVKHLKALQETKPVWAVFASMPTLPYTSLGEMLTVLKQLKAGLAAEHAVVLWIADWSAIAHGCMNGDIKSIRASFTVLLASLQALAPEVMCNVKVMMQSEAILTNPSDYWISVINVGRHFDLNDIAESVDPSNEGAGKIIATLMHVADVMGCGASVVCHSPSAQPLHSVAVRYYEAVGVDCLPLPKLVCVPAVSTVLKEKTGGGFDADADYWLLDNPAADATRKMKRAFCEPGNVDFNAPLTLAAELAIELEGSLVVKRKPANGGDKEYTSVDALTADFTSEALHPGDLKASVGAKVVDVLTKIQGEFKQNKDAKKADADVKAFIKKMSKKK</sequence>
<dbReference type="Pfam" id="PF00579">
    <property type="entry name" value="tRNA-synt_1b"/>
    <property type="match status" value="3"/>
</dbReference>
<evidence type="ECO:0000256" key="10">
    <source>
        <dbReference type="ARBA" id="ARBA00048248"/>
    </source>
</evidence>
<gene>
    <name evidence="11" type="ORF">CYMTET_20572</name>
</gene>
<evidence type="ECO:0000256" key="4">
    <source>
        <dbReference type="ARBA" id="ARBA00022598"/>
    </source>
</evidence>
<accession>A0AAE0G3W6</accession>
<dbReference type="GO" id="GO:0006437">
    <property type="term" value="P:tyrosyl-tRNA aminoacylation"/>
    <property type="evidence" value="ECO:0007669"/>
    <property type="project" value="TreeGrafter"/>
</dbReference>
<evidence type="ECO:0000256" key="7">
    <source>
        <dbReference type="ARBA" id="ARBA00022917"/>
    </source>
</evidence>